<feature type="region of interest" description="Disordered" evidence="1">
    <location>
        <begin position="1"/>
        <end position="39"/>
    </location>
</feature>
<dbReference type="GO" id="GO:2001069">
    <property type="term" value="F:glycogen binding"/>
    <property type="evidence" value="ECO:0000318"/>
    <property type="project" value="GO_Central"/>
</dbReference>
<dbReference type="PROSITE" id="PS51159">
    <property type="entry name" value="CBM21"/>
    <property type="match status" value="1"/>
</dbReference>
<dbReference type="EnsemblMetazoa" id="XM_030975554">
    <property type="protein sequence ID" value="XP_030831414"/>
    <property type="gene ID" value="LOC115918371"/>
</dbReference>
<dbReference type="KEGG" id="spu:757161"/>
<dbReference type="RefSeq" id="XP_003729199.2">
    <property type="nucleotide sequence ID" value="XM_003729151.3"/>
</dbReference>
<name>A0A7M7N5D2_STRPU</name>
<reference evidence="4" key="1">
    <citation type="submission" date="2015-02" db="EMBL/GenBank/DDBJ databases">
        <title>Genome sequencing for Strongylocentrotus purpuratus.</title>
        <authorList>
            <person name="Murali S."/>
            <person name="Liu Y."/>
            <person name="Vee V."/>
            <person name="English A."/>
            <person name="Wang M."/>
            <person name="Skinner E."/>
            <person name="Han Y."/>
            <person name="Muzny D.M."/>
            <person name="Worley K.C."/>
            <person name="Gibbs R.A."/>
        </authorList>
    </citation>
    <scope>NUCLEOTIDE SEQUENCE</scope>
</reference>
<dbReference type="GO" id="GO:0005979">
    <property type="term" value="P:regulation of glycogen biosynthetic process"/>
    <property type="evidence" value="ECO:0000318"/>
    <property type="project" value="GO_Central"/>
</dbReference>
<dbReference type="GO" id="GO:0000164">
    <property type="term" value="C:protein phosphatase type 1 complex"/>
    <property type="evidence" value="ECO:0000318"/>
    <property type="project" value="GO_Central"/>
</dbReference>
<dbReference type="InterPro" id="IPR050782">
    <property type="entry name" value="PP1_regulatory_subunit_3"/>
</dbReference>
<feature type="compositionally biased region" description="Polar residues" evidence="1">
    <location>
        <begin position="25"/>
        <end position="35"/>
    </location>
</feature>
<feature type="compositionally biased region" description="Low complexity" evidence="1">
    <location>
        <begin position="148"/>
        <end position="160"/>
    </location>
</feature>
<dbReference type="PANTHER" id="PTHR12307">
    <property type="entry name" value="PROTEIN PHOSPHATASE 1 REGULATORY SUBUNIT"/>
    <property type="match status" value="1"/>
</dbReference>
<keyword evidence="4" id="KW-1185">Reference proteome</keyword>
<accession>A0A7M7N5D2</accession>
<dbReference type="InParanoid" id="A0A7M7N5D2"/>
<dbReference type="OrthoDB" id="8942186at2759"/>
<dbReference type="GeneID" id="757161"/>
<feature type="region of interest" description="Disordered" evidence="1">
    <location>
        <begin position="144"/>
        <end position="188"/>
    </location>
</feature>
<reference evidence="3" key="2">
    <citation type="submission" date="2021-01" db="UniProtKB">
        <authorList>
            <consortium name="EnsemblMetazoa"/>
        </authorList>
    </citation>
    <scope>IDENTIFICATION</scope>
</reference>
<protein>
    <recommendedName>
        <fullName evidence="2">CBM21 domain-containing protein</fullName>
    </recommendedName>
</protein>
<dbReference type="GeneID" id="115918371"/>
<dbReference type="KEGG" id="spu:115918371"/>
<proteinExistence type="predicted"/>
<dbReference type="InterPro" id="IPR038175">
    <property type="entry name" value="CBM21_dom_sf"/>
</dbReference>
<feature type="region of interest" description="Disordered" evidence="1">
    <location>
        <begin position="53"/>
        <end position="90"/>
    </location>
</feature>
<dbReference type="InterPro" id="IPR005036">
    <property type="entry name" value="CBM21_dom"/>
</dbReference>
<evidence type="ECO:0000313" key="3">
    <source>
        <dbReference type="EnsemblMetazoa" id="XP_030831414"/>
    </source>
</evidence>
<dbReference type="AlphaFoldDB" id="A0A7M7N5D2"/>
<dbReference type="PANTHER" id="PTHR12307:SF53">
    <property type="entry name" value="PROTEIN PHOSPHATASE 1 REGULATORY SUBUNIT"/>
    <property type="match status" value="1"/>
</dbReference>
<evidence type="ECO:0000256" key="1">
    <source>
        <dbReference type="SAM" id="MobiDB-lite"/>
    </source>
</evidence>
<dbReference type="OMA" id="MEYSITT"/>
<feature type="domain" description="CBM21" evidence="2">
    <location>
        <begin position="244"/>
        <end position="351"/>
    </location>
</feature>
<feature type="compositionally biased region" description="Polar residues" evidence="1">
    <location>
        <begin position="66"/>
        <end position="82"/>
    </location>
</feature>
<dbReference type="Pfam" id="PF03370">
    <property type="entry name" value="CBM_21"/>
    <property type="match status" value="1"/>
</dbReference>
<organism evidence="3 4">
    <name type="scientific">Strongylocentrotus purpuratus</name>
    <name type="common">Purple sea urchin</name>
    <dbReference type="NCBI Taxonomy" id="7668"/>
    <lineage>
        <taxon>Eukaryota</taxon>
        <taxon>Metazoa</taxon>
        <taxon>Echinodermata</taxon>
        <taxon>Eleutherozoa</taxon>
        <taxon>Echinozoa</taxon>
        <taxon>Echinoidea</taxon>
        <taxon>Euechinoidea</taxon>
        <taxon>Echinacea</taxon>
        <taxon>Camarodonta</taxon>
        <taxon>Echinidea</taxon>
        <taxon>Strongylocentrotidae</taxon>
        <taxon>Strongylocentrotus</taxon>
    </lineage>
</organism>
<dbReference type="GO" id="GO:0008157">
    <property type="term" value="F:protein phosphatase 1 binding"/>
    <property type="evidence" value="ECO:0000318"/>
    <property type="project" value="GO_Central"/>
</dbReference>
<dbReference type="Proteomes" id="UP000007110">
    <property type="component" value="Unassembled WGS sequence"/>
</dbReference>
<sequence>MSTGSPKKSSKTLAEKGQHLDPINVSETVSSNAGSCPSECRQTYCSTFTCSTSSEGLEEQDLKSAVTEQSPTSNHRGNSQADGNEGAACSDTVDSKYVDEDVDAVLTNHTDTVPHGHGNFKLGADSVDLDDAAFSAFNVTVTPDGFLSPASPTSPTSPDPDGVRSPLKSSMRDPKRPRTPPGTPSRKSVHFADALGLDLETVKTILRTESPPDLHVHVDEEKQTICAKVLSLCFQQPGGKPDFMTRLNSLNVCLENVVVHEFTLIGTIKVKNLGFNKEVRIRQSSDNWSSYIDTMAMYVQGSFDGPTDRFSFGLSGPRSMAPGAILSFAIYYKVAGQIFWDSNGGQNYSLVCEEVKKL</sequence>
<dbReference type="Gene3D" id="2.60.40.2440">
    <property type="entry name" value="Carbohydrate binding type-21 domain"/>
    <property type="match status" value="1"/>
</dbReference>
<evidence type="ECO:0000259" key="2">
    <source>
        <dbReference type="PROSITE" id="PS51159"/>
    </source>
</evidence>
<evidence type="ECO:0000313" key="4">
    <source>
        <dbReference type="Proteomes" id="UP000007110"/>
    </source>
</evidence>
<dbReference type="RefSeq" id="XP_030831414.1">
    <property type="nucleotide sequence ID" value="XM_030975554.1"/>
</dbReference>